<evidence type="ECO:0000313" key="9">
    <source>
        <dbReference type="Proteomes" id="UP000034246"/>
    </source>
</evidence>
<dbReference type="HAMAP" id="MF_00182">
    <property type="entry name" value="Formyl_trans"/>
    <property type="match status" value="1"/>
</dbReference>
<reference evidence="8 9" key="1">
    <citation type="journal article" date="2015" name="Nature">
        <title>rRNA introns, odd ribosomes, and small enigmatic genomes across a large radiation of phyla.</title>
        <authorList>
            <person name="Brown C.T."/>
            <person name="Hug L.A."/>
            <person name="Thomas B.C."/>
            <person name="Sharon I."/>
            <person name="Castelle C.J."/>
            <person name="Singh A."/>
            <person name="Wilkins M.J."/>
            <person name="Williams K.H."/>
            <person name="Banfield J.F."/>
        </authorList>
    </citation>
    <scope>NUCLEOTIDE SEQUENCE [LARGE SCALE GENOMIC DNA]</scope>
</reference>
<dbReference type="STRING" id="1618550.UT39_C0018G0055"/>
<organism evidence="8 9">
    <name type="scientific">Candidatus Woesebacteria bacterium GW2011_GWA1_39_21</name>
    <dbReference type="NCBI Taxonomy" id="1618550"/>
    <lineage>
        <taxon>Bacteria</taxon>
        <taxon>Candidatus Woeseibacteriota</taxon>
    </lineage>
</organism>
<dbReference type="Proteomes" id="UP000034246">
    <property type="component" value="Unassembled WGS sequence"/>
</dbReference>
<evidence type="ECO:0000256" key="3">
    <source>
        <dbReference type="ARBA" id="ARBA00022679"/>
    </source>
</evidence>
<protein>
    <recommendedName>
        <fullName evidence="2 5">Methionyl-tRNA formyltransferase</fullName>
        <ecNumber evidence="2 5">2.1.2.9</ecNumber>
    </recommendedName>
</protein>
<dbReference type="SUPFAM" id="SSF50486">
    <property type="entry name" value="FMT C-terminal domain-like"/>
    <property type="match status" value="1"/>
</dbReference>
<dbReference type="InterPro" id="IPR036477">
    <property type="entry name" value="Formyl_transf_N_sf"/>
</dbReference>
<dbReference type="InterPro" id="IPR002376">
    <property type="entry name" value="Formyl_transf_N"/>
</dbReference>
<gene>
    <name evidence="5" type="primary">fmt</name>
    <name evidence="8" type="ORF">UT39_C0018G0055</name>
</gene>
<dbReference type="InterPro" id="IPR044135">
    <property type="entry name" value="Met-tRNA-FMT_C"/>
</dbReference>
<dbReference type="PANTHER" id="PTHR11138">
    <property type="entry name" value="METHIONYL-TRNA FORMYLTRANSFERASE"/>
    <property type="match status" value="1"/>
</dbReference>
<dbReference type="InterPro" id="IPR041711">
    <property type="entry name" value="Met-tRNA-FMT_N"/>
</dbReference>
<evidence type="ECO:0000256" key="1">
    <source>
        <dbReference type="ARBA" id="ARBA00010699"/>
    </source>
</evidence>
<evidence type="ECO:0000313" key="8">
    <source>
        <dbReference type="EMBL" id="KKR10582.1"/>
    </source>
</evidence>
<evidence type="ECO:0000256" key="5">
    <source>
        <dbReference type="HAMAP-Rule" id="MF_00182"/>
    </source>
</evidence>
<dbReference type="SUPFAM" id="SSF53328">
    <property type="entry name" value="Formyltransferase"/>
    <property type="match status" value="1"/>
</dbReference>
<dbReference type="GO" id="GO:0004479">
    <property type="term" value="F:methionyl-tRNA formyltransferase activity"/>
    <property type="evidence" value="ECO:0007669"/>
    <property type="project" value="UniProtKB-UniRule"/>
</dbReference>
<evidence type="ECO:0000256" key="2">
    <source>
        <dbReference type="ARBA" id="ARBA00012261"/>
    </source>
</evidence>
<name>A0A0G0RA41_9BACT</name>
<dbReference type="InterPro" id="IPR005793">
    <property type="entry name" value="Formyl_trans_C"/>
</dbReference>
<dbReference type="PANTHER" id="PTHR11138:SF5">
    <property type="entry name" value="METHIONYL-TRNA FORMYLTRANSFERASE, MITOCHONDRIAL"/>
    <property type="match status" value="1"/>
</dbReference>
<dbReference type="InterPro" id="IPR005794">
    <property type="entry name" value="Fmt"/>
</dbReference>
<proteinExistence type="inferred from homology"/>
<dbReference type="Gene3D" id="3.40.50.12230">
    <property type="match status" value="1"/>
</dbReference>
<feature type="binding site" evidence="5">
    <location>
        <begin position="108"/>
        <end position="111"/>
    </location>
    <ligand>
        <name>(6S)-5,6,7,8-tetrahydrofolate</name>
        <dbReference type="ChEBI" id="CHEBI:57453"/>
    </ligand>
</feature>
<dbReference type="GO" id="GO:0005829">
    <property type="term" value="C:cytosol"/>
    <property type="evidence" value="ECO:0007669"/>
    <property type="project" value="TreeGrafter"/>
</dbReference>
<accession>A0A0G0RA41</accession>
<dbReference type="CDD" id="cd08646">
    <property type="entry name" value="FMT_core_Met-tRNA-FMT_N"/>
    <property type="match status" value="1"/>
</dbReference>
<comment type="caution">
    <text evidence="8">The sequence shown here is derived from an EMBL/GenBank/DDBJ whole genome shotgun (WGS) entry which is preliminary data.</text>
</comment>
<feature type="domain" description="Formyl transferase N-terminal" evidence="6">
    <location>
        <begin position="1"/>
        <end position="177"/>
    </location>
</feature>
<evidence type="ECO:0000259" key="7">
    <source>
        <dbReference type="Pfam" id="PF02911"/>
    </source>
</evidence>
<dbReference type="InterPro" id="IPR011034">
    <property type="entry name" value="Formyl_transferase-like_C_sf"/>
</dbReference>
<evidence type="ECO:0000256" key="4">
    <source>
        <dbReference type="ARBA" id="ARBA00022917"/>
    </source>
</evidence>
<dbReference type="EMBL" id="LBWP01000018">
    <property type="protein sequence ID" value="KKR10582.1"/>
    <property type="molecule type" value="Genomic_DNA"/>
</dbReference>
<feature type="domain" description="Formyl transferase C-terminal" evidence="7">
    <location>
        <begin position="246"/>
        <end position="319"/>
    </location>
</feature>
<sequence length="324" mass="36849">MKIVFFGTPNYVVPVLEALHKALKNRGESPIAAVVTQEPKLSGREQQKTFSPVDAWAYQHKKPIYFNPMDIVTENIDAEIAVLASFGKIIPDEVIKYFKYGIINIHPSLLPQWRGASPIQATIVSGQKETGVTFMKLDPLLDHGEIISQFKDEVFDTDNNESLRTRLFERASNVLVDLIPAYTSGKIKTKPQEHDKATFTKQLKKEDGFIPPKYLEAELSGKTRRDKWEISWMKVDNKPYYSQPTVYNVFSFIRAMEPWPGAWTSVKVGNDTSQAKRLKILKAHLSNLQTTTNGPQLMLDEVQLEGKSPVSWRQFTEGYPNAKF</sequence>
<dbReference type="Pfam" id="PF02911">
    <property type="entry name" value="Formyl_trans_C"/>
    <property type="match status" value="1"/>
</dbReference>
<dbReference type="EC" id="2.1.2.9" evidence="2 5"/>
<dbReference type="CDD" id="cd08704">
    <property type="entry name" value="Met_tRNA_FMT_C"/>
    <property type="match status" value="1"/>
</dbReference>
<keyword evidence="4 5" id="KW-0648">Protein biosynthesis</keyword>
<dbReference type="Pfam" id="PF00551">
    <property type="entry name" value="Formyl_trans_N"/>
    <property type="match status" value="1"/>
</dbReference>
<comment type="function">
    <text evidence="5">Attaches a formyl group to the free amino group of methionyl-tRNA(fMet). The formyl group appears to play a dual role in the initiator identity of N-formylmethionyl-tRNA by promoting its recognition by IF2 and preventing the misappropriation of this tRNA by the elongation apparatus.</text>
</comment>
<comment type="similarity">
    <text evidence="1 5">Belongs to the Fmt family.</text>
</comment>
<keyword evidence="3 5" id="KW-0808">Transferase</keyword>
<dbReference type="AlphaFoldDB" id="A0A0G0RA41"/>
<comment type="catalytic activity">
    <reaction evidence="5">
        <text>L-methionyl-tRNA(fMet) + (6R)-10-formyltetrahydrofolate = N-formyl-L-methionyl-tRNA(fMet) + (6S)-5,6,7,8-tetrahydrofolate + H(+)</text>
        <dbReference type="Rhea" id="RHEA:24380"/>
        <dbReference type="Rhea" id="RHEA-COMP:9952"/>
        <dbReference type="Rhea" id="RHEA-COMP:9953"/>
        <dbReference type="ChEBI" id="CHEBI:15378"/>
        <dbReference type="ChEBI" id="CHEBI:57453"/>
        <dbReference type="ChEBI" id="CHEBI:78530"/>
        <dbReference type="ChEBI" id="CHEBI:78844"/>
        <dbReference type="ChEBI" id="CHEBI:195366"/>
        <dbReference type="EC" id="2.1.2.9"/>
    </reaction>
</comment>
<evidence type="ECO:0000259" key="6">
    <source>
        <dbReference type="Pfam" id="PF00551"/>
    </source>
</evidence>